<gene>
    <name evidence="1" type="ORF">IE53DRAFT_408203</name>
</gene>
<evidence type="ECO:0000313" key="1">
    <source>
        <dbReference type="EMBL" id="PWN54108.1"/>
    </source>
</evidence>
<dbReference type="Proteomes" id="UP000245626">
    <property type="component" value="Unassembled WGS sequence"/>
</dbReference>
<name>A0ACD0P7P4_9BASI</name>
<dbReference type="EMBL" id="KZ819696">
    <property type="protein sequence ID" value="PWN54108.1"/>
    <property type="molecule type" value="Genomic_DNA"/>
</dbReference>
<protein>
    <submittedName>
        <fullName evidence="1">TIP41-domain-containing protein</fullName>
    </submittedName>
</protein>
<sequence>MASTAIPSSPRGVAPKEVTTNTRGIEIGGWSIKVNSGNIGNSAEMDALSDLLGIPPPEMAFPRNSLLLRHPESGFNLCFDAIRALRSVAGVKEKNYLEGMDCRENSSAKSPFDATVGAGSKRPTTGSLGEKPTGRRNLKSSMIKVAYAQEWGKKRNESSAGGGGGETGGSGDPPQVSSSKPSHEGGSNFGPDVAVAAHATGIASAKEYDWTYSSTWPGAIGPEGPQPLLPEGSEEVASGTERFNSSFQFQPGKDPSIDRIPVERLGPSSGEPILFYDDIVLYEDELADNGSSMVNVKVRVMPSGFLVLQRFFLRVDDVLFRVFETRVYCAFDKELVKRTTAKSISMLPSSTSGAGPTSSVQHAGSSQQTLPPTAQRTTPDLSGLHLGSPRGSRKRDSTPKDSGIEDEEMEREKFFPRVIRECSGCEATYAEVKACLPPYKPNDFTPLTDPNWVSSTLQSIARKNYFRASVNQATGKPTTSRETLMASSFRASSKGVGIGLSSGLQGDKESLAPTTAPGWDGTCDTGARIVEEIRFESEVAEGGDDGTDEDTTWQGIGGRVDVAVLVY</sequence>
<keyword evidence="2" id="KW-1185">Reference proteome</keyword>
<organism evidence="1 2">
    <name type="scientific">Violaceomyces palustris</name>
    <dbReference type="NCBI Taxonomy" id="1673888"/>
    <lineage>
        <taxon>Eukaryota</taxon>
        <taxon>Fungi</taxon>
        <taxon>Dikarya</taxon>
        <taxon>Basidiomycota</taxon>
        <taxon>Ustilaginomycotina</taxon>
        <taxon>Ustilaginomycetes</taxon>
        <taxon>Violaceomycetales</taxon>
        <taxon>Violaceomycetaceae</taxon>
        <taxon>Violaceomyces</taxon>
    </lineage>
</organism>
<proteinExistence type="predicted"/>
<accession>A0ACD0P7P4</accession>
<evidence type="ECO:0000313" key="2">
    <source>
        <dbReference type="Proteomes" id="UP000245626"/>
    </source>
</evidence>
<reference evidence="1 2" key="1">
    <citation type="journal article" date="2018" name="Mol. Biol. Evol.">
        <title>Broad Genomic Sampling Reveals a Smut Pathogenic Ancestry of the Fungal Clade Ustilaginomycotina.</title>
        <authorList>
            <person name="Kijpornyongpan T."/>
            <person name="Mondo S.J."/>
            <person name="Barry K."/>
            <person name="Sandor L."/>
            <person name="Lee J."/>
            <person name="Lipzen A."/>
            <person name="Pangilinan J."/>
            <person name="LaButti K."/>
            <person name="Hainaut M."/>
            <person name="Henrissat B."/>
            <person name="Grigoriev I.V."/>
            <person name="Spatafora J.W."/>
            <person name="Aime M.C."/>
        </authorList>
    </citation>
    <scope>NUCLEOTIDE SEQUENCE [LARGE SCALE GENOMIC DNA]</scope>
    <source>
        <strain evidence="1 2">SA 807</strain>
    </source>
</reference>